<feature type="transmembrane region" description="Helical" evidence="8">
    <location>
        <begin position="302"/>
        <end position="322"/>
    </location>
</feature>
<dbReference type="Gene3D" id="1.20.1720.10">
    <property type="entry name" value="Multidrug resistance protein D"/>
    <property type="match status" value="1"/>
</dbReference>
<feature type="transmembrane region" description="Helical" evidence="8">
    <location>
        <begin position="31"/>
        <end position="47"/>
    </location>
</feature>
<proteinExistence type="inferred from homology"/>
<reference evidence="10 11" key="1">
    <citation type="submission" date="2016-11" db="EMBL/GenBank/DDBJ databases">
        <authorList>
            <person name="Jaros S."/>
            <person name="Januszkiewicz K."/>
            <person name="Wedrychowicz H."/>
        </authorList>
    </citation>
    <scope>NUCLEOTIDE SEQUENCE [LARGE SCALE GENOMIC DNA]</scope>
    <source>
        <strain evidence="10 11">CGMCC 1.12145</strain>
    </source>
</reference>
<feature type="transmembrane region" description="Helical" evidence="8">
    <location>
        <begin position="156"/>
        <end position="178"/>
    </location>
</feature>
<dbReference type="PANTHER" id="PTHR23502:SF132">
    <property type="entry name" value="POLYAMINE TRANSPORTER 2-RELATED"/>
    <property type="match status" value="1"/>
</dbReference>
<gene>
    <name evidence="10" type="ORF">SAMN02927921_00835</name>
</gene>
<dbReference type="Proteomes" id="UP000182248">
    <property type="component" value="Unassembled WGS sequence"/>
</dbReference>
<feature type="transmembrane region" description="Helical" evidence="8">
    <location>
        <begin position="184"/>
        <end position="206"/>
    </location>
</feature>
<keyword evidence="5 8" id="KW-0812">Transmembrane</keyword>
<dbReference type="CDD" id="cd17320">
    <property type="entry name" value="MFS_MdfA_MDR_like"/>
    <property type="match status" value="1"/>
</dbReference>
<feature type="transmembrane region" description="Helical" evidence="8">
    <location>
        <begin position="392"/>
        <end position="412"/>
    </location>
</feature>
<dbReference type="Pfam" id="PF07690">
    <property type="entry name" value="MFS_1"/>
    <property type="match status" value="1"/>
</dbReference>
<dbReference type="PANTHER" id="PTHR23502">
    <property type="entry name" value="MAJOR FACILITATOR SUPERFAMILY"/>
    <property type="match status" value="1"/>
</dbReference>
<keyword evidence="7 8" id="KW-0472">Membrane</keyword>
<dbReference type="InterPro" id="IPR004812">
    <property type="entry name" value="Efflux_drug-R_Bcr/CmlA"/>
</dbReference>
<feature type="transmembrane region" description="Helical" evidence="8">
    <location>
        <begin position="236"/>
        <end position="260"/>
    </location>
</feature>
<dbReference type="GO" id="GO:0042910">
    <property type="term" value="F:xenobiotic transmembrane transporter activity"/>
    <property type="evidence" value="ECO:0007669"/>
    <property type="project" value="InterPro"/>
</dbReference>
<dbReference type="AlphaFoldDB" id="A0A1K1MX71"/>
<dbReference type="InterPro" id="IPR011701">
    <property type="entry name" value="MFS"/>
</dbReference>
<evidence type="ECO:0000256" key="4">
    <source>
        <dbReference type="ARBA" id="ARBA00022475"/>
    </source>
</evidence>
<evidence type="ECO:0000256" key="6">
    <source>
        <dbReference type="ARBA" id="ARBA00022989"/>
    </source>
</evidence>
<dbReference type="GO" id="GO:0005886">
    <property type="term" value="C:plasma membrane"/>
    <property type="evidence" value="ECO:0007669"/>
    <property type="project" value="UniProtKB-SubCell"/>
</dbReference>
<evidence type="ECO:0000256" key="5">
    <source>
        <dbReference type="ARBA" id="ARBA00022692"/>
    </source>
</evidence>
<feature type="transmembrane region" description="Helical" evidence="8">
    <location>
        <begin position="67"/>
        <end position="86"/>
    </location>
</feature>
<evidence type="ECO:0000256" key="8">
    <source>
        <dbReference type="SAM" id="Phobius"/>
    </source>
</evidence>
<dbReference type="EMBL" id="FPJE01000003">
    <property type="protein sequence ID" value="SFW26582.1"/>
    <property type="molecule type" value="Genomic_DNA"/>
</dbReference>
<evidence type="ECO:0000259" key="9">
    <source>
        <dbReference type="PROSITE" id="PS50850"/>
    </source>
</evidence>
<evidence type="ECO:0000313" key="11">
    <source>
        <dbReference type="Proteomes" id="UP000182248"/>
    </source>
</evidence>
<sequence>MQPGFLYLLLHIPVTKSRYDLFEMTKKQQHVLIVILGFIAALGPFSIDMYLPGFPAIAKDLNTDDAHVSLTLTTYFIGISVGQLIYGPLLDRFGRKKPLLAGLAIYALAALGCAWAPNIWWLIGMRLILALGGCVGMVAYSAIIRDRFPVDEVAKVFSSILLVMGVAPIIAPTLGGFFTGNLGWRSIFIFLFIIALVLMTVIHFFLEESKGHDKEVSLKPGSIAVNYAAVLRNSDFMLYGLSGSIAMAIMFAYVSGIPFVLMKLYGVSETTFGWMFGINAFGFIAGSQLNRYLLNRFDVVSLTLRTSFIQLILTVIFMIGVWQYELPLPVFAVLLFCVLFLLGFINPNSTALSLRSFSSNIGSASAMNGSFKMGAGAAISALMGVLYDGTKLPMVLLIFLMSLISFVLLLIAGRKARLIKKQAAYR</sequence>
<keyword evidence="11" id="KW-1185">Reference proteome</keyword>
<dbReference type="InterPro" id="IPR036259">
    <property type="entry name" value="MFS_trans_sf"/>
</dbReference>
<dbReference type="FunFam" id="1.20.1720.10:FF:000005">
    <property type="entry name" value="Bcr/CflA family efflux transporter"/>
    <property type="match status" value="1"/>
</dbReference>
<dbReference type="InterPro" id="IPR020846">
    <property type="entry name" value="MFS_dom"/>
</dbReference>
<evidence type="ECO:0000256" key="3">
    <source>
        <dbReference type="ARBA" id="ARBA00022448"/>
    </source>
</evidence>
<feature type="transmembrane region" description="Helical" evidence="8">
    <location>
        <begin position="328"/>
        <end position="345"/>
    </location>
</feature>
<accession>A0A1K1MX71</accession>
<feature type="transmembrane region" description="Helical" evidence="8">
    <location>
        <begin position="98"/>
        <end position="117"/>
    </location>
</feature>
<organism evidence="10 11">
    <name type="scientific">Sinomicrobium oceani</name>
    <dbReference type="NCBI Taxonomy" id="1150368"/>
    <lineage>
        <taxon>Bacteria</taxon>
        <taxon>Pseudomonadati</taxon>
        <taxon>Bacteroidota</taxon>
        <taxon>Flavobacteriia</taxon>
        <taxon>Flavobacteriales</taxon>
        <taxon>Flavobacteriaceae</taxon>
        <taxon>Sinomicrobium</taxon>
    </lineage>
</organism>
<keyword evidence="3" id="KW-0813">Transport</keyword>
<feature type="domain" description="Major facilitator superfamily (MFS) profile" evidence="9">
    <location>
        <begin position="32"/>
        <end position="417"/>
    </location>
</feature>
<comment type="similarity">
    <text evidence="2">Belongs to the major facilitator superfamily. Bcr/CmlA family.</text>
</comment>
<protein>
    <submittedName>
        <fullName evidence="10">MFS transporter, DHA1 family, bicyclomycin/chloramphenicol resistance protein</fullName>
    </submittedName>
</protein>
<dbReference type="SUPFAM" id="SSF103473">
    <property type="entry name" value="MFS general substrate transporter"/>
    <property type="match status" value="1"/>
</dbReference>
<evidence type="ECO:0000256" key="7">
    <source>
        <dbReference type="ARBA" id="ARBA00023136"/>
    </source>
</evidence>
<dbReference type="PROSITE" id="PS50850">
    <property type="entry name" value="MFS"/>
    <property type="match status" value="1"/>
</dbReference>
<feature type="transmembrane region" description="Helical" evidence="8">
    <location>
        <begin position="272"/>
        <end position="290"/>
    </location>
</feature>
<keyword evidence="6 8" id="KW-1133">Transmembrane helix</keyword>
<dbReference type="GO" id="GO:1990961">
    <property type="term" value="P:xenobiotic detoxification by transmembrane export across the plasma membrane"/>
    <property type="evidence" value="ECO:0007669"/>
    <property type="project" value="InterPro"/>
</dbReference>
<feature type="transmembrane region" description="Helical" evidence="8">
    <location>
        <begin position="123"/>
        <end position="144"/>
    </location>
</feature>
<name>A0A1K1MX71_9FLAO</name>
<feature type="transmembrane region" description="Helical" evidence="8">
    <location>
        <begin position="366"/>
        <end position="386"/>
    </location>
</feature>
<evidence type="ECO:0000313" key="10">
    <source>
        <dbReference type="EMBL" id="SFW26582.1"/>
    </source>
</evidence>
<evidence type="ECO:0000256" key="1">
    <source>
        <dbReference type="ARBA" id="ARBA00004651"/>
    </source>
</evidence>
<evidence type="ECO:0000256" key="2">
    <source>
        <dbReference type="ARBA" id="ARBA00006236"/>
    </source>
</evidence>
<keyword evidence="4" id="KW-1003">Cell membrane</keyword>
<dbReference type="GO" id="GO:0015385">
    <property type="term" value="F:sodium:proton antiporter activity"/>
    <property type="evidence" value="ECO:0007669"/>
    <property type="project" value="TreeGrafter"/>
</dbReference>
<comment type="subcellular location">
    <subcellularLocation>
        <location evidence="1">Cell membrane</location>
        <topology evidence="1">Multi-pass membrane protein</topology>
    </subcellularLocation>
</comment>
<dbReference type="NCBIfam" id="TIGR00710">
    <property type="entry name" value="efflux_Bcr_CflA"/>
    <property type="match status" value="1"/>
</dbReference>